<protein>
    <submittedName>
        <fullName evidence="1">Uncharacterized protein</fullName>
    </submittedName>
</protein>
<name>A0A6A3G3K5_9STRA</name>
<accession>A0A6A3G3K5</accession>
<feature type="non-terminal residue" evidence="1">
    <location>
        <position position="35"/>
    </location>
</feature>
<evidence type="ECO:0000313" key="1">
    <source>
        <dbReference type="EMBL" id="KAE8951257.1"/>
    </source>
</evidence>
<reference evidence="1 3" key="1">
    <citation type="submission" date="2018-09" db="EMBL/GenBank/DDBJ databases">
        <title>Genomic investigation of the strawberry pathogen Phytophthora fragariae indicates pathogenicity is determined by transcriptional variation in three key races.</title>
        <authorList>
            <person name="Adams T.M."/>
            <person name="Armitage A.D."/>
            <person name="Sobczyk M.K."/>
            <person name="Bates H.J."/>
            <person name="Dunwell J.M."/>
            <person name="Nellist C.F."/>
            <person name="Harrison R.J."/>
        </authorList>
    </citation>
    <scope>NUCLEOTIDE SEQUENCE [LARGE SCALE GENOMIC DNA]</scope>
    <source>
        <strain evidence="1 3">SCRP249</strain>
        <strain evidence="2 4">SCRP333</strain>
    </source>
</reference>
<gene>
    <name evidence="1" type="ORF">PR001_g33803</name>
    <name evidence="2" type="ORF">PR003_g33059</name>
</gene>
<proteinExistence type="predicted"/>
<evidence type="ECO:0000313" key="4">
    <source>
        <dbReference type="Proteomes" id="UP000434957"/>
    </source>
</evidence>
<comment type="caution">
    <text evidence="1">The sequence shown here is derived from an EMBL/GenBank/DDBJ whole genome shotgun (WGS) entry which is preliminary data.</text>
</comment>
<evidence type="ECO:0000313" key="3">
    <source>
        <dbReference type="Proteomes" id="UP000429607"/>
    </source>
</evidence>
<keyword evidence="4" id="KW-1185">Reference proteome</keyword>
<dbReference type="Proteomes" id="UP000429607">
    <property type="component" value="Unassembled WGS sequence"/>
</dbReference>
<dbReference type="EMBL" id="QXFV01012943">
    <property type="protein sequence ID" value="KAE8951257.1"/>
    <property type="molecule type" value="Genomic_DNA"/>
</dbReference>
<dbReference type="EMBL" id="QXFT01008798">
    <property type="protein sequence ID" value="KAE9263702.1"/>
    <property type="molecule type" value="Genomic_DNA"/>
</dbReference>
<sequence length="35" mass="4181">MTEERVRVKVVVPDQDARGMSRLLKRFYRTIFPDA</sequence>
<evidence type="ECO:0000313" key="2">
    <source>
        <dbReference type="EMBL" id="KAE9263702.1"/>
    </source>
</evidence>
<dbReference type="Proteomes" id="UP000434957">
    <property type="component" value="Unassembled WGS sequence"/>
</dbReference>
<dbReference type="AlphaFoldDB" id="A0A6A3G3K5"/>
<organism evidence="1 3">
    <name type="scientific">Phytophthora rubi</name>
    <dbReference type="NCBI Taxonomy" id="129364"/>
    <lineage>
        <taxon>Eukaryota</taxon>
        <taxon>Sar</taxon>
        <taxon>Stramenopiles</taxon>
        <taxon>Oomycota</taxon>
        <taxon>Peronosporomycetes</taxon>
        <taxon>Peronosporales</taxon>
        <taxon>Peronosporaceae</taxon>
        <taxon>Phytophthora</taxon>
    </lineage>
</organism>